<name>A0A974BT07_XENLA</name>
<evidence type="ECO:0000313" key="3">
    <source>
        <dbReference type="Proteomes" id="UP000694892"/>
    </source>
</evidence>
<evidence type="ECO:0000256" key="1">
    <source>
        <dbReference type="SAM" id="MobiDB-lite"/>
    </source>
</evidence>
<protein>
    <submittedName>
        <fullName evidence="2">Uncharacterized protein</fullName>
    </submittedName>
</protein>
<feature type="region of interest" description="Disordered" evidence="1">
    <location>
        <begin position="34"/>
        <end position="53"/>
    </location>
</feature>
<dbReference type="AlphaFoldDB" id="A0A974BT07"/>
<organism evidence="2 3">
    <name type="scientific">Xenopus laevis</name>
    <name type="common">African clawed frog</name>
    <dbReference type="NCBI Taxonomy" id="8355"/>
    <lineage>
        <taxon>Eukaryota</taxon>
        <taxon>Metazoa</taxon>
        <taxon>Chordata</taxon>
        <taxon>Craniata</taxon>
        <taxon>Vertebrata</taxon>
        <taxon>Euteleostomi</taxon>
        <taxon>Amphibia</taxon>
        <taxon>Batrachia</taxon>
        <taxon>Anura</taxon>
        <taxon>Pipoidea</taxon>
        <taxon>Pipidae</taxon>
        <taxon>Xenopodinae</taxon>
        <taxon>Xenopus</taxon>
        <taxon>Xenopus</taxon>
    </lineage>
</organism>
<gene>
    <name evidence="2" type="ORF">XELAEV_18046452mg</name>
</gene>
<proteinExistence type="predicted"/>
<reference evidence="3" key="1">
    <citation type="journal article" date="2016" name="Nature">
        <title>Genome evolution in the allotetraploid frog Xenopus laevis.</title>
        <authorList>
            <person name="Session A.M."/>
            <person name="Uno Y."/>
            <person name="Kwon T."/>
            <person name="Chapman J.A."/>
            <person name="Toyoda A."/>
            <person name="Takahashi S."/>
            <person name="Fukui A."/>
            <person name="Hikosaka A."/>
            <person name="Suzuki A."/>
            <person name="Kondo M."/>
            <person name="van Heeringen S.J."/>
            <person name="Quigley I."/>
            <person name="Heinz S."/>
            <person name="Ogino H."/>
            <person name="Ochi H."/>
            <person name="Hellsten U."/>
            <person name="Lyons J.B."/>
            <person name="Simakov O."/>
            <person name="Putnam N."/>
            <person name="Stites J."/>
            <person name="Kuroki Y."/>
            <person name="Tanaka T."/>
            <person name="Michiue T."/>
            <person name="Watanabe M."/>
            <person name="Bogdanovic O."/>
            <person name="Lister R."/>
            <person name="Georgiou G."/>
            <person name="Paranjpe S.S."/>
            <person name="van Kruijsbergen I."/>
            <person name="Shu S."/>
            <person name="Carlson J."/>
            <person name="Kinoshita T."/>
            <person name="Ohta Y."/>
            <person name="Mawaribuchi S."/>
            <person name="Jenkins J."/>
            <person name="Grimwood J."/>
            <person name="Schmutz J."/>
            <person name="Mitros T."/>
            <person name="Mozaffari S.V."/>
            <person name="Suzuki Y."/>
            <person name="Haramoto Y."/>
            <person name="Yamamoto T.S."/>
            <person name="Takagi C."/>
            <person name="Heald R."/>
            <person name="Miller K."/>
            <person name="Haudenschild C."/>
            <person name="Kitzman J."/>
            <person name="Nakayama T."/>
            <person name="Izutsu Y."/>
            <person name="Robert J."/>
            <person name="Fortriede J."/>
            <person name="Burns K."/>
            <person name="Lotay V."/>
            <person name="Karimi K."/>
            <person name="Yasuoka Y."/>
            <person name="Dichmann D.S."/>
            <person name="Flajnik M.F."/>
            <person name="Houston D.W."/>
            <person name="Shendure J."/>
            <person name="DuPasquier L."/>
            <person name="Vize P.D."/>
            <person name="Zorn A.M."/>
            <person name="Ito M."/>
            <person name="Marcotte E.M."/>
            <person name="Wallingford J.B."/>
            <person name="Ito Y."/>
            <person name="Asashima M."/>
            <person name="Ueno N."/>
            <person name="Matsuda Y."/>
            <person name="Veenstra G.J."/>
            <person name="Fujiyama A."/>
            <person name="Harland R.M."/>
            <person name="Taira M."/>
            <person name="Rokhsar D.S."/>
        </authorList>
    </citation>
    <scope>NUCLEOTIDE SEQUENCE [LARGE SCALE GENOMIC DNA]</scope>
    <source>
        <strain evidence="3">J</strain>
    </source>
</reference>
<evidence type="ECO:0000313" key="2">
    <source>
        <dbReference type="EMBL" id="OCT60429.1"/>
    </source>
</evidence>
<dbReference type="EMBL" id="CM004483">
    <property type="protein sequence ID" value="OCT60429.1"/>
    <property type="molecule type" value="Genomic_DNA"/>
</dbReference>
<accession>A0A974BT07</accession>
<dbReference type="Proteomes" id="UP000694892">
    <property type="component" value="Chromosome 9_10S"/>
</dbReference>
<sequence length="76" mass="8533">MQGCYCSCAAWLWLQCTKYALETASFFGRHMKTSGISLTPNPTGDPRRSGEVKAKTQELVSRYIHQDKSYRGVGNN</sequence>